<keyword evidence="3" id="KW-1185">Reference proteome</keyword>
<dbReference type="GO" id="GO:0009306">
    <property type="term" value="P:protein secretion"/>
    <property type="evidence" value="ECO:0007669"/>
    <property type="project" value="InterPro"/>
</dbReference>
<evidence type="ECO:0000313" key="3">
    <source>
        <dbReference type="Proteomes" id="UP000192726"/>
    </source>
</evidence>
<feature type="compositionally biased region" description="Polar residues" evidence="1">
    <location>
        <begin position="112"/>
        <end position="122"/>
    </location>
</feature>
<protein>
    <recommendedName>
        <fullName evidence="4">WXG100 family type VII secretion target</fullName>
    </recommendedName>
</protein>
<dbReference type="KEGG" id="sgv:B1H19_00215"/>
<accession>A0A1V0TIT6</accession>
<dbReference type="Gene3D" id="1.10.287.1060">
    <property type="entry name" value="ESAT-6-like"/>
    <property type="match status" value="1"/>
</dbReference>
<dbReference type="EMBL" id="CP020569">
    <property type="protein sequence ID" value="ARF52835.1"/>
    <property type="molecule type" value="Genomic_DNA"/>
</dbReference>
<dbReference type="InterPro" id="IPR036689">
    <property type="entry name" value="ESAT-6-like_sf"/>
</dbReference>
<dbReference type="SUPFAM" id="SSF140453">
    <property type="entry name" value="EsxAB dimer-like"/>
    <property type="match status" value="1"/>
</dbReference>
<organism evidence="2 3">
    <name type="scientific">Streptomyces gilvosporeus</name>
    <dbReference type="NCBI Taxonomy" id="553510"/>
    <lineage>
        <taxon>Bacteria</taxon>
        <taxon>Bacillati</taxon>
        <taxon>Actinomycetota</taxon>
        <taxon>Actinomycetes</taxon>
        <taxon>Kitasatosporales</taxon>
        <taxon>Streptomycetaceae</taxon>
        <taxon>Streptomyces</taxon>
    </lineage>
</organism>
<dbReference type="InterPro" id="IPR022536">
    <property type="entry name" value="EspC"/>
</dbReference>
<gene>
    <name evidence="2" type="ORF">B1H19_00215</name>
</gene>
<evidence type="ECO:0008006" key="4">
    <source>
        <dbReference type="Google" id="ProtNLM"/>
    </source>
</evidence>
<dbReference type="Pfam" id="PF10824">
    <property type="entry name" value="T7SS_ESX_EspC"/>
    <property type="match status" value="1"/>
</dbReference>
<sequence>MGPPVGDIRVDTAKVRSTGDDMKALSSDTQRRLSHVLDSSWEVYYDALLWKSGSAVMSCRTAWEDHMVELAKKMGELGQKLQDSADGYDAADQEAVSWLRAGMRPAEALTPWSRTRISSAPTHGSERTPPTTGRHWRSTR</sequence>
<dbReference type="STRING" id="553510.B1H19_00215"/>
<dbReference type="AlphaFoldDB" id="A0A1V0TIT6"/>
<dbReference type="Proteomes" id="UP000192726">
    <property type="component" value="Chromosome"/>
</dbReference>
<name>A0A1V0TIT6_9ACTN</name>
<proteinExistence type="predicted"/>
<evidence type="ECO:0000313" key="2">
    <source>
        <dbReference type="EMBL" id="ARF52835.1"/>
    </source>
</evidence>
<reference evidence="2 3" key="1">
    <citation type="submission" date="2017-04" db="EMBL/GenBank/DDBJ databases">
        <title>Complete Genome Sequence of Streptomyces gilvosporeus F607, a Capable Producer of Natamycin.</title>
        <authorList>
            <person name="Zong G."/>
            <person name="Zhong C."/>
            <person name="Fu J."/>
            <person name="Qin R."/>
            <person name="Cao G."/>
        </authorList>
    </citation>
    <scope>NUCLEOTIDE SEQUENCE [LARGE SCALE GENOMIC DNA]</scope>
    <source>
        <strain evidence="2 3">F607</strain>
    </source>
</reference>
<feature type="region of interest" description="Disordered" evidence="1">
    <location>
        <begin position="110"/>
        <end position="140"/>
    </location>
</feature>
<evidence type="ECO:0000256" key="1">
    <source>
        <dbReference type="SAM" id="MobiDB-lite"/>
    </source>
</evidence>